<dbReference type="Pfam" id="PF00392">
    <property type="entry name" value="GntR"/>
    <property type="match status" value="1"/>
</dbReference>
<dbReference type="PROSITE" id="PS50949">
    <property type="entry name" value="HTH_GNTR"/>
    <property type="match status" value="1"/>
</dbReference>
<dbReference type="GO" id="GO:0003700">
    <property type="term" value="F:DNA-binding transcription factor activity"/>
    <property type="evidence" value="ECO:0007669"/>
    <property type="project" value="InterPro"/>
</dbReference>
<dbReference type="InterPro" id="IPR051446">
    <property type="entry name" value="HTH_trans_reg/aminotransferase"/>
</dbReference>
<dbReference type="EMBL" id="CP019607">
    <property type="protein sequence ID" value="AQP52485.1"/>
    <property type="molecule type" value="Genomic_DNA"/>
</dbReference>
<keyword evidence="1" id="KW-0663">Pyridoxal phosphate</keyword>
<dbReference type="PANTHER" id="PTHR46577">
    <property type="entry name" value="HTH-TYPE TRANSCRIPTIONAL REGULATORY PROTEIN GABR"/>
    <property type="match status" value="1"/>
</dbReference>
<dbReference type="KEGG" id="tfa:BW733_05615"/>
<evidence type="ECO:0000256" key="2">
    <source>
        <dbReference type="ARBA" id="ARBA00023015"/>
    </source>
</evidence>
<dbReference type="Proteomes" id="UP000188235">
    <property type="component" value="Chromosome"/>
</dbReference>
<gene>
    <name evidence="6" type="ORF">BW733_05615</name>
</gene>
<name>A0A1Q2D2D9_9ACTN</name>
<accession>A0A1Q2D2D9</accession>
<dbReference type="InterPro" id="IPR000524">
    <property type="entry name" value="Tscrpt_reg_HTH_GntR"/>
</dbReference>
<organism evidence="6 7">
    <name type="scientific">Tessaracoccus flavescens</name>
    <dbReference type="NCBI Taxonomy" id="399497"/>
    <lineage>
        <taxon>Bacteria</taxon>
        <taxon>Bacillati</taxon>
        <taxon>Actinomycetota</taxon>
        <taxon>Actinomycetes</taxon>
        <taxon>Propionibacteriales</taxon>
        <taxon>Propionibacteriaceae</taxon>
        <taxon>Tessaracoccus</taxon>
    </lineage>
</organism>
<dbReference type="SUPFAM" id="SSF46785">
    <property type="entry name" value="Winged helix' DNA-binding domain"/>
    <property type="match status" value="1"/>
</dbReference>
<sequence length="127" mass="13575">MRIDQDGAEPPYQQLRTQLIDQIMRRLLPAGTKLPAVRTLAATLGLANNTVAKAYRELEAEGYVVTAGRAGTVVADIAPVDEAAALRAGELTLDYVRAMRRLGLGDDAILGTVRQLLWAGHAKGPAI</sequence>
<dbReference type="Gene3D" id="1.10.10.10">
    <property type="entry name" value="Winged helix-like DNA-binding domain superfamily/Winged helix DNA-binding domain"/>
    <property type="match status" value="1"/>
</dbReference>
<evidence type="ECO:0000259" key="5">
    <source>
        <dbReference type="PROSITE" id="PS50949"/>
    </source>
</evidence>
<dbReference type="PANTHER" id="PTHR46577:SF1">
    <property type="entry name" value="HTH-TYPE TRANSCRIPTIONAL REGULATORY PROTEIN GABR"/>
    <property type="match status" value="1"/>
</dbReference>
<dbReference type="InterPro" id="IPR036390">
    <property type="entry name" value="WH_DNA-bd_sf"/>
</dbReference>
<keyword evidence="3" id="KW-0238">DNA-binding</keyword>
<keyword evidence="4" id="KW-0804">Transcription</keyword>
<evidence type="ECO:0000256" key="4">
    <source>
        <dbReference type="ARBA" id="ARBA00023163"/>
    </source>
</evidence>
<protein>
    <submittedName>
        <fullName evidence="6">GntR family transcriptional regulator</fullName>
    </submittedName>
</protein>
<dbReference type="STRING" id="399497.BW733_05615"/>
<evidence type="ECO:0000256" key="3">
    <source>
        <dbReference type="ARBA" id="ARBA00023125"/>
    </source>
</evidence>
<dbReference type="CDD" id="cd07377">
    <property type="entry name" value="WHTH_GntR"/>
    <property type="match status" value="1"/>
</dbReference>
<keyword evidence="7" id="KW-1185">Reference proteome</keyword>
<reference evidence="6" key="2">
    <citation type="submission" date="2017-02" db="EMBL/GenBank/DDBJ databases">
        <authorList>
            <person name="Peterson S.W."/>
        </authorList>
    </citation>
    <scope>NUCLEOTIDE SEQUENCE</scope>
    <source>
        <strain evidence="6">SST-39T</strain>
    </source>
</reference>
<reference evidence="6" key="1">
    <citation type="journal article" date="2008" name="Int. J. Syst. Evol. Microbiol.">
        <title>Tessaracoccus flavescens sp. nov., isolated from marine sediment.</title>
        <authorList>
            <person name="Lee D.W."/>
            <person name="Lee S.D."/>
        </authorList>
    </citation>
    <scope>NUCLEOTIDE SEQUENCE [LARGE SCALE GENOMIC DNA]</scope>
    <source>
        <strain evidence="6">SST-39T</strain>
    </source>
</reference>
<evidence type="ECO:0000256" key="1">
    <source>
        <dbReference type="ARBA" id="ARBA00022898"/>
    </source>
</evidence>
<keyword evidence="2" id="KW-0805">Transcription regulation</keyword>
<dbReference type="InterPro" id="IPR036388">
    <property type="entry name" value="WH-like_DNA-bd_sf"/>
</dbReference>
<dbReference type="AlphaFoldDB" id="A0A1Q2D2D9"/>
<dbReference type="GO" id="GO:0003677">
    <property type="term" value="F:DNA binding"/>
    <property type="evidence" value="ECO:0007669"/>
    <property type="project" value="UniProtKB-KW"/>
</dbReference>
<evidence type="ECO:0000313" key="7">
    <source>
        <dbReference type="Proteomes" id="UP000188235"/>
    </source>
</evidence>
<dbReference type="SMART" id="SM00345">
    <property type="entry name" value="HTH_GNTR"/>
    <property type="match status" value="1"/>
</dbReference>
<proteinExistence type="predicted"/>
<evidence type="ECO:0000313" key="6">
    <source>
        <dbReference type="EMBL" id="AQP52485.1"/>
    </source>
</evidence>
<feature type="domain" description="HTH gntR-type" evidence="5">
    <location>
        <begin position="9"/>
        <end position="77"/>
    </location>
</feature>